<comment type="caution">
    <text evidence="2">The sequence shown here is derived from an EMBL/GenBank/DDBJ whole genome shotgun (WGS) entry which is preliminary data.</text>
</comment>
<evidence type="ECO:0000256" key="1">
    <source>
        <dbReference type="SAM" id="SignalP"/>
    </source>
</evidence>
<reference evidence="2" key="1">
    <citation type="journal article" date="2014" name="Int. J. Syst. Evol. Microbiol.">
        <title>Complete genome sequence of Corynebacterium casei LMG S-19264T (=DSM 44701T), isolated from a smear-ripened cheese.</title>
        <authorList>
            <consortium name="US DOE Joint Genome Institute (JGI-PGF)"/>
            <person name="Walter F."/>
            <person name="Albersmeier A."/>
            <person name="Kalinowski J."/>
            <person name="Ruckert C."/>
        </authorList>
    </citation>
    <scope>NUCLEOTIDE SEQUENCE</scope>
    <source>
        <strain evidence="2">CGMCC 1.15448</strain>
    </source>
</reference>
<dbReference type="Proteomes" id="UP000607559">
    <property type="component" value="Unassembled WGS sequence"/>
</dbReference>
<feature type="signal peptide" evidence="1">
    <location>
        <begin position="1"/>
        <end position="24"/>
    </location>
</feature>
<proteinExistence type="predicted"/>
<name>A0A8J2UJ89_9BACT</name>
<reference evidence="2" key="2">
    <citation type="submission" date="2020-09" db="EMBL/GenBank/DDBJ databases">
        <authorList>
            <person name="Sun Q."/>
            <person name="Zhou Y."/>
        </authorList>
    </citation>
    <scope>NUCLEOTIDE SEQUENCE</scope>
    <source>
        <strain evidence="2">CGMCC 1.15448</strain>
    </source>
</reference>
<evidence type="ECO:0000313" key="2">
    <source>
        <dbReference type="EMBL" id="GGB26080.1"/>
    </source>
</evidence>
<evidence type="ECO:0000313" key="3">
    <source>
        <dbReference type="Proteomes" id="UP000607559"/>
    </source>
</evidence>
<dbReference type="EMBL" id="BMJC01000009">
    <property type="protein sequence ID" value="GGB26080.1"/>
    <property type="molecule type" value="Genomic_DNA"/>
</dbReference>
<feature type="chain" id="PRO_5035323257" evidence="1">
    <location>
        <begin position="25"/>
        <end position="230"/>
    </location>
</feature>
<sequence>MNLQKHLTICYLAVLTLSASPLLAQDGPNAGNEKDPDSRLYNGNEYIRNGTNAKGSPFFLADSLQPGALVYDGIGYRDIAMEYDLVLDQLVIRHYTGKALISLIKEKVSRFSIDAHSFRYIPAALSPSLKSGFYEELYAADSITLLARREKKLFFPNNREDIARYQQYNTYFLKMGDRYFEVNSESALLTALQNKKSALKKYLRTNGLHFKKDPEKALIATTSYYLKLTN</sequence>
<organism evidence="2 3">
    <name type="scientific">Puia dinghuensis</name>
    <dbReference type="NCBI Taxonomy" id="1792502"/>
    <lineage>
        <taxon>Bacteria</taxon>
        <taxon>Pseudomonadati</taxon>
        <taxon>Bacteroidota</taxon>
        <taxon>Chitinophagia</taxon>
        <taxon>Chitinophagales</taxon>
        <taxon>Chitinophagaceae</taxon>
        <taxon>Puia</taxon>
    </lineage>
</organism>
<gene>
    <name evidence="2" type="ORF">GCM10011511_57550</name>
</gene>
<keyword evidence="3" id="KW-1185">Reference proteome</keyword>
<keyword evidence="1" id="KW-0732">Signal</keyword>
<protein>
    <submittedName>
        <fullName evidence="2">Uncharacterized protein</fullName>
    </submittedName>
</protein>
<dbReference type="AlphaFoldDB" id="A0A8J2UJ89"/>
<accession>A0A8J2UJ89</accession>
<dbReference type="RefSeq" id="WP_188938280.1">
    <property type="nucleotide sequence ID" value="NZ_BMJC01000009.1"/>
</dbReference>